<comment type="similarity">
    <text evidence="3">Belongs to the cytochrome P450 family.</text>
</comment>
<dbReference type="PRINTS" id="PR00385">
    <property type="entry name" value="P450"/>
</dbReference>
<evidence type="ECO:0000256" key="3">
    <source>
        <dbReference type="ARBA" id="ARBA00010617"/>
    </source>
</evidence>
<dbReference type="VEuPathDB" id="FungiDB:ATCC64974_97160"/>
<organism evidence="14 15">
    <name type="scientific">Aspergillus niger</name>
    <dbReference type="NCBI Taxonomy" id="5061"/>
    <lineage>
        <taxon>Eukaryota</taxon>
        <taxon>Fungi</taxon>
        <taxon>Dikarya</taxon>
        <taxon>Ascomycota</taxon>
        <taxon>Pezizomycotina</taxon>
        <taxon>Eurotiomycetes</taxon>
        <taxon>Eurotiomycetidae</taxon>
        <taxon>Eurotiales</taxon>
        <taxon>Aspergillaceae</taxon>
        <taxon>Aspergillus</taxon>
        <taxon>Aspergillus subgen. Circumdati</taxon>
    </lineage>
</organism>
<dbReference type="SUPFAM" id="SSF103473">
    <property type="entry name" value="MFS general substrate transporter"/>
    <property type="match status" value="1"/>
</dbReference>
<dbReference type="VEuPathDB" id="FungiDB:M747DRAFT_281831"/>
<dbReference type="InterPro" id="IPR011701">
    <property type="entry name" value="MFS"/>
</dbReference>
<evidence type="ECO:0000256" key="10">
    <source>
        <dbReference type="ARBA" id="ARBA00023033"/>
    </source>
</evidence>
<keyword evidence="9 12" id="KW-0408">Iron</keyword>
<evidence type="ECO:0000256" key="5">
    <source>
        <dbReference type="ARBA" id="ARBA00022692"/>
    </source>
</evidence>
<evidence type="ECO:0000256" key="11">
    <source>
        <dbReference type="ARBA" id="ARBA00023136"/>
    </source>
</evidence>
<keyword evidence="4 12" id="KW-0349">Heme</keyword>
<dbReference type="VEuPathDB" id="FungiDB:ASPNIDRAFT2_1155477"/>
<comment type="cofactor">
    <cofactor evidence="1 12">
        <name>heme</name>
        <dbReference type="ChEBI" id="CHEBI:30413"/>
    </cofactor>
</comment>
<dbReference type="Gene3D" id="1.20.1250.20">
    <property type="entry name" value="MFS general substrate transporter like domains"/>
    <property type="match status" value="1"/>
</dbReference>
<gene>
    <name evidence="14" type="ORF">CAN33_0045375</name>
</gene>
<dbReference type="InterPro" id="IPR036396">
    <property type="entry name" value="Cyt_P450_sf"/>
</dbReference>
<evidence type="ECO:0000259" key="13">
    <source>
        <dbReference type="PROSITE" id="PS50850"/>
    </source>
</evidence>
<dbReference type="Gene3D" id="1.10.630.10">
    <property type="entry name" value="Cytochrome P450"/>
    <property type="match status" value="1"/>
</dbReference>
<proteinExistence type="inferred from homology"/>
<dbReference type="GO" id="GO:0022857">
    <property type="term" value="F:transmembrane transporter activity"/>
    <property type="evidence" value="ECO:0007669"/>
    <property type="project" value="InterPro"/>
</dbReference>
<keyword evidence="7" id="KW-1133">Transmembrane helix</keyword>
<evidence type="ECO:0000256" key="6">
    <source>
        <dbReference type="ARBA" id="ARBA00022723"/>
    </source>
</evidence>
<dbReference type="GO" id="GO:0004497">
    <property type="term" value="F:monooxygenase activity"/>
    <property type="evidence" value="ECO:0007669"/>
    <property type="project" value="UniProtKB-KW"/>
</dbReference>
<evidence type="ECO:0000256" key="12">
    <source>
        <dbReference type="PIRSR" id="PIRSR602403-1"/>
    </source>
</evidence>
<protein>
    <submittedName>
        <fullName evidence="14">Zinc-binding dehydrogenase family protein</fullName>
    </submittedName>
</protein>
<dbReference type="VEuPathDB" id="FungiDB:An06g00760"/>
<feature type="binding site" description="axial binding residue" evidence="12">
    <location>
        <position position="433"/>
    </location>
    <ligand>
        <name>heme</name>
        <dbReference type="ChEBI" id="CHEBI:30413"/>
    </ligand>
    <ligandPart>
        <name>Fe</name>
        <dbReference type="ChEBI" id="CHEBI:18248"/>
    </ligandPart>
</feature>
<dbReference type="Pfam" id="PF07690">
    <property type="entry name" value="MFS_1"/>
    <property type="match status" value="1"/>
</dbReference>
<evidence type="ECO:0000313" key="15">
    <source>
        <dbReference type="Proteomes" id="UP000197666"/>
    </source>
</evidence>
<keyword evidence="5" id="KW-0812">Transmembrane</keyword>
<keyword evidence="10" id="KW-0503">Monooxygenase</keyword>
<dbReference type="PRINTS" id="PR00465">
    <property type="entry name" value="EP450IV"/>
</dbReference>
<dbReference type="VEuPathDB" id="FungiDB:ASPNIDRAFT2_1155478"/>
<dbReference type="EMBL" id="NKJJ02000001">
    <property type="protein sequence ID" value="TPR02652.1"/>
    <property type="molecule type" value="Genomic_DNA"/>
</dbReference>
<evidence type="ECO:0000256" key="9">
    <source>
        <dbReference type="ARBA" id="ARBA00023004"/>
    </source>
</evidence>
<dbReference type="InterPro" id="IPR020846">
    <property type="entry name" value="MFS_dom"/>
</dbReference>
<dbReference type="InterPro" id="IPR050121">
    <property type="entry name" value="Cytochrome_P450_monoxygenase"/>
</dbReference>
<sequence>MDIDLTSALPSPKQLASKAAFLAVTTPAFSSIACFFTTSTVFLAPSAVRLPVFFSVIFRHSDGFRQVQRLHDQYGPFVRLRPNYLSIAHPKAVNVIYGLGSRCMKADWYDISCPMVSLQTLRDRKAHDERRRVWSAAFGDKAVRGYEQRLLPYLNHLMAYFSSQAVANKPVNVIKWFELYSYDFMGNLTFGKSFGMLEAHQDHWAIDSLKKVMIPLGFAFPTWFFRVVISIPGLSRAWQRLFDFCGQRMLERIKTPAEIPDIASVLVAPLKGQQPSQEQWELLRGDAQLVVLAGGDTTATTLSAAVYQLVQHPEQVQRLRDEVSPYIAGPSHEVLHEKIANLPHLNAIINETLRLHPPAATALQRKTPPEGIIVDGVHIPGNMTVMCPQNVLGRSEAVYERPMEFLPERWYLQPELVKDKSAFVPFSIGPYGCIGKPLALLTIRNTLMDKISARDGASQPFASYHNSDNQMIAPNNAIATEYPSPLRLTIIVFALFLAIFLTVLEQTIIRTAIPIITDQFNSVGDIGWYGSVYFLTGTALQPAYGRMYMLFDMKWSFLVVIFIFELGSLICAIAPNSATLIGGRAVAGTGVGGIFSGALVILSLTDV</sequence>
<keyword evidence="11" id="KW-0472">Membrane</keyword>
<comment type="subcellular location">
    <subcellularLocation>
        <location evidence="2">Membrane</location>
        <topology evidence="2">Multi-pass membrane protein</topology>
    </subcellularLocation>
</comment>
<dbReference type="GO" id="GO:0016705">
    <property type="term" value="F:oxidoreductase activity, acting on paired donors, with incorporation or reduction of molecular oxygen"/>
    <property type="evidence" value="ECO:0007669"/>
    <property type="project" value="InterPro"/>
</dbReference>
<accession>A0A505HYT1</accession>
<evidence type="ECO:0000256" key="4">
    <source>
        <dbReference type="ARBA" id="ARBA00022617"/>
    </source>
</evidence>
<evidence type="ECO:0000256" key="8">
    <source>
        <dbReference type="ARBA" id="ARBA00023002"/>
    </source>
</evidence>
<dbReference type="VEuPathDB" id="FungiDB:ATCC64974_97150"/>
<feature type="domain" description="Major facilitator superfamily (MFS) profile" evidence="13">
    <location>
        <begin position="491"/>
        <end position="607"/>
    </location>
</feature>
<evidence type="ECO:0000256" key="2">
    <source>
        <dbReference type="ARBA" id="ARBA00004141"/>
    </source>
</evidence>
<dbReference type="InterPro" id="IPR001128">
    <property type="entry name" value="Cyt_P450"/>
</dbReference>
<dbReference type="InterPro" id="IPR002403">
    <property type="entry name" value="Cyt_P450_E_grp-IV"/>
</dbReference>
<comment type="caution">
    <text evidence="14">The sequence shown here is derived from an EMBL/GenBank/DDBJ whole genome shotgun (WGS) entry which is preliminary data.</text>
</comment>
<dbReference type="GO" id="GO:0020037">
    <property type="term" value="F:heme binding"/>
    <property type="evidence" value="ECO:0007669"/>
    <property type="project" value="InterPro"/>
</dbReference>
<dbReference type="GO" id="GO:0005506">
    <property type="term" value="F:iron ion binding"/>
    <property type="evidence" value="ECO:0007669"/>
    <property type="project" value="InterPro"/>
</dbReference>
<reference evidence="15" key="1">
    <citation type="submission" date="2018-10" db="EMBL/GenBank/DDBJ databases">
        <title>FDA dAtabase for Regulatory Grade micrObial Sequences (FDA-ARGOS): Supporting development and validation of Infectious Disease Dx tests.</title>
        <authorList>
            <person name="Kerrigan L."/>
            <person name="Tallon L."/>
            <person name="Sadzewicz L."/>
            <person name="Sengamalay N."/>
            <person name="Ott S."/>
            <person name="Godinez A."/>
            <person name="Nagaraj S."/>
            <person name="Vavikolanu K."/>
            <person name="Nadendla S."/>
            <person name="George J."/>
            <person name="Sichtig H."/>
        </authorList>
    </citation>
    <scope>NUCLEOTIDE SEQUENCE [LARGE SCALE GENOMIC DNA]</scope>
    <source>
        <strain evidence="15">FDAARGOS_311</strain>
    </source>
</reference>
<keyword evidence="6 12" id="KW-0479">Metal-binding</keyword>
<evidence type="ECO:0000256" key="7">
    <source>
        <dbReference type="ARBA" id="ARBA00022989"/>
    </source>
</evidence>
<dbReference type="AlphaFoldDB" id="A0A505HYT1"/>
<dbReference type="Pfam" id="PF00067">
    <property type="entry name" value="p450"/>
    <property type="match status" value="1"/>
</dbReference>
<evidence type="ECO:0000256" key="1">
    <source>
        <dbReference type="ARBA" id="ARBA00001971"/>
    </source>
</evidence>
<dbReference type="SUPFAM" id="SSF48264">
    <property type="entry name" value="Cytochrome P450"/>
    <property type="match status" value="1"/>
</dbReference>
<dbReference type="PROSITE" id="PS50850">
    <property type="entry name" value="MFS"/>
    <property type="match status" value="1"/>
</dbReference>
<evidence type="ECO:0000313" key="14">
    <source>
        <dbReference type="EMBL" id="TPR02652.1"/>
    </source>
</evidence>
<dbReference type="GO" id="GO:0016020">
    <property type="term" value="C:membrane"/>
    <property type="evidence" value="ECO:0007669"/>
    <property type="project" value="UniProtKB-SubCell"/>
</dbReference>
<dbReference type="PANTHER" id="PTHR24305:SF112">
    <property type="entry name" value="L-ORNITHINE-N5-MONOOXYGENASE (EUROFUNG)"/>
    <property type="match status" value="1"/>
</dbReference>
<name>A0A505HYT1_ASPNG</name>
<dbReference type="InterPro" id="IPR036259">
    <property type="entry name" value="MFS_trans_sf"/>
</dbReference>
<keyword evidence="8" id="KW-0560">Oxidoreductase</keyword>
<dbReference type="CDD" id="cd11061">
    <property type="entry name" value="CYP67-like"/>
    <property type="match status" value="1"/>
</dbReference>
<dbReference type="PANTHER" id="PTHR24305">
    <property type="entry name" value="CYTOCHROME P450"/>
    <property type="match status" value="1"/>
</dbReference>
<dbReference type="Proteomes" id="UP000197666">
    <property type="component" value="Unassembled WGS sequence"/>
</dbReference>